<protein>
    <submittedName>
        <fullName evidence="2">Uncharacterized protein</fullName>
    </submittedName>
</protein>
<evidence type="ECO:0000313" key="3">
    <source>
        <dbReference type="Proteomes" id="UP001295684"/>
    </source>
</evidence>
<dbReference type="AlphaFoldDB" id="A0AAD1Y1G1"/>
<feature type="region of interest" description="Disordered" evidence="1">
    <location>
        <begin position="373"/>
        <end position="398"/>
    </location>
</feature>
<reference evidence="2" key="1">
    <citation type="submission" date="2023-07" db="EMBL/GenBank/DDBJ databases">
        <authorList>
            <consortium name="AG Swart"/>
            <person name="Singh M."/>
            <person name="Singh A."/>
            <person name="Seah K."/>
            <person name="Emmerich C."/>
        </authorList>
    </citation>
    <scope>NUCLEOTIDE SEQUENCE</scope>
    <source>
        <strain evidence="2">DP1</strain>
    </source>
</reference>
<proteinExistence type="predicted"/>
<name>A0AAD1Y1G1_EUPCR</name>
<evidence type="ECO:0000313" key="2">
    <source>
        <dbReference type="EMBL" id="CAI2383411.1"/>
    </source>
</evidence>
<dbReference type="EMBL" id="CAMPGE010025674">
    <property type="protein sequence ID" value="CAI2383411.1"/>
    <property type="molecule type" value="Genomic_DNA"/>
</dbReference>
<dbReference type="Proteomes" id="UP001295684">
    <property type="component" value="Unassembled WGS sequence"/>
</dbReference>
<keyword evidence="3" id="KW-1185">Reference proteome</keyword>
<feature type="region of interest" description="Disordered" evidence="1">
    <location>
        <begin position="178"/>
        <end position="202"/>
    </location>
</feature>
<evidence type="ECO:0000256" key="1">
    <source>
        <dbReference type="SAM" id="MobiDB-lite"/>
    </source>
</evidence>
<comment type="caution">
    <text evidence="2">The sequence shown here is derived from an EMBL/GenBank/DDBJ whole genome shotgun (WGS) entry which is preliminary data.</text>
</comment>
<organism evidence="2 3">
    <name type="scientific">Euplotes crassus</name>
    <dbReference type="NCBI Taxonomy" id="5936"/>
    <lineage>
        <taxon>Eukaryota</taxon>
        <taxon>Sar</taxon>
        <taxon>Alveolata</taxon>
        <taxon>Ciliophora</taxon>
        <taxon>Intramacronucleata</taxon>
        <taxon>Spirotrichea</taxon>
        <taxon>Hypotrichia</taxon>
        <taxon>Euplotida</taxon>
        <taxon>Euplotidae</taxon>
        <taxon>Moneuplotes</taxon>
    </lineage>
</organism>
<accession>A0AAD1Y1G1</accession>
<feature type="compositionally biased region" description="Polar residues" evidence="1">
    <location>
        <begin position="379"/>
        <end position="389"/>
    </location>
</feature>
<sequence>MTVKSKFNFYVERLLTLFKTHNITLPPKFELQELDLELDLDLGKSKKASESIQAVRKIINPEESFKEEEHLEKGSTPSKFHNKLNRALAKIFIKKNQGQMTMRRKSNKISAAPDYTLDLLLEKHPKCPSKSIFQEVTIIDEDIRECKIKSTKNVTLQRESFPRKKTIDLVKENSVGDLKPKSKASVDSEKNKGLPSLKDPDRFFSPQPHSVKSRFHQVNVPKASIINGDIKSVSSNESQEIHVEKSGDSVQKRSAKASGFFSTRNNHILKTCVFPLTDKRNKSKNSKFKNLDNCLEDIEAKALFSPQASHWKFSKVSRMKQLKKPYKICDKEEFKRSMSFGNIINLESRDGQISRNPVGLPLKAKTSFPKIDQRGKFRSGTQSIGNESHNSSDTKSVKHIPHFLSDDGQSSFYKNQCFIGNKKSSFLKKGKMSNFRDRNQDLLHS</sequence>
<gene>
    <name evidence="2" type="ORF">ECRASSUSDP1_LOCUS24910</name>
</gene>